<keyword evidence="2" id="KW-1185">Reference proteome</keyword>
<dbReference type="InterPro" id="IPR032675">
    <property type="entry name" value="LRR_dom_sf"/>
</dbReference>
<evidence type="ECO:0000313" key="2">
    <source>
        <dbReference type="Proteomes" id="UP001150538"/>
    </source>
</evidence>
<name>A0A9W8A4D9_9FUNG</name>
<protein>
    <submittedName>
        <fullName evidence="1">Uncharacterized protein</fullName>
    </submittedName>
</protein>
<proteinExistence type="predicted"/>
<organism evidence="1 2">
    <name type="scientific">Mycoemilia scoparia</name>
    <dbReference type="NCBI Taxonomy" id="417184"/>
    <lineage>
        <taxon>Eukaryota</taxon>
        <taxon>Fungi</taxon>
        <taxon>Fungi incertae sedis</taxon>
        <taxon>Zoopagomycota</taxon>
        <taxon>Kickxellomycotina</taxon>
        <taxon>Kickxellomycetes</taxon>
        <taxon>Kickxellales</taxon>
        <taxon>Kickxellaceae</taxon>
        <taxon>Mycoemilia</taxon>
    </lineage>
</organism>
<evidence type="ECO:0000313" key="1">
    <source>
        <dbReference type="EMBL" id="KAJ1917992.1"/>
    </source>
</evidence>
<dbReference type="AlphaFoldDB" id="A0A9W8A4D9"/>
<comment type="caution">
    <text evidence="1">The sequence shown here is derived from an EMBL/GenBank/DDBJ whole genome shotgun (WGS) entry which is preliminary data.</text>
</comment>
<reference evidence="1" key="1">
    <citation type="submission" date="2022-07" db="EMBL/GenBank/DDBJ databases">
        <title>Phylogenomic reconstructions and comparative analyses of Kickxellomycotina fungi.</title>
        <authorList>
            <person name="Reynolds N.K."/>
            <person name="Stajich J.E."/>
            <person name="Barry K."/>
            <person name="Grigoriev I.V."/>
            <person name="Crous P."/>
            <person name="Smith M.E."/>
        </authorList>
    </citation>
    <scope>NUCLEOTIDE SEQUENCE</scope>
    <source>
        <strain evidence="1">NBRC 100468</strain>
    </source>
</reference>
<gene>
    <name evidence="1" type="ORF">H4219_002880</name>
</gene>
<dbReference type="Gene3D" id="3.80.10.10">
    <property type="entry name" value="Ribonuclease Inhibitor"/>
    <property type="match status" value="1"/>
</dbReference>
<dbReference type="Proteomes" id="UP001150538">
    <property type="component" value="Unassembled WGS sequence"/>
</dbReference>
<accession>A0A9W8A4D9</accession>
<dbReference type="SUPFAM" id="SSF52047">
    <property type="entry name" value="RNI-like"/>
    <property type="match status" value="1"/>
</dbReference>
<dbReference type="EMBL" id="JANBPU010000056">
    <property type="protein sequence ID" value="KAJ1917992.1"/>
    <property type="molecule type" value="Genomic_DNA"/>
</dbReference>
<sequence length="703" mass="78656">MANLPLAIQQRICEVASTCSCHSNTNGPFFSFSHDAFSARCSPAVNAEPHSEATDPLKAPCLSTLRRLCTISTSWREAALSVLWSHLDLSSPHWSVPSSLESLHAKHPHRPRAITFRAGDWLRSQHRPDVNYDEYFVSAVSMGWTRVESCRLDLFDGRQYSKLLHAAITSLPRLKEIYIRDKGLRWHNLQNLITQYALCSNPNVYMPRHLERMVVIPYGFDQHPGQLAPHDNGGPDIIKGMGLSPITTSQKIIGYNSSTTSYPRGSLLEVGAGGSDVSAQFLLNLANYHPALESLTLDHFWAHSLQAVNSLHGHVMRDSPLVPMRNLQHLRLVYPILGAPNESLALDASVLPNLRSLSITDVRTANPEQQEITGQLHDFLNQDKQQWINLESLHIPSITDEEALLLPKACPNLRYLVTSDKNWTGHKLTDMGFLHLVTSLPKLKRLEINHRGPNGPGYKLTQSIVPGCSGCNFGSNHTTRHAANDAHANQWVCSDLTHLIIPRTELALDKANHLLKCLPNLQHLVLTLRCAKSNSSSHRASSRYPYSRSAPNSPSATFLYENDYDSFYNWANNERRTSLSSDLVEPHQLHFLPPTAVAGFLQSSNAAPITLAMRTNREKLTKELLCNDCSHSSSSSSKVWKHKSITKLGLDGDILTSSGDLIQWLQQFPSLSECKMSYERRSKYISKQVQKEFPSVQFKGFSI</sequence>
<dbReference type="OrthoDB" id="5587730at2759"/>